<dbReference type="Gene3D" id="1.25.10.10">
    <property type="entry name" value="Leucine-rich Repeat Variant"/>
    <property type="match status" value="1"/>
</dbReference>
<dbReference type="InterPro" id="IPR011989">
    <property type="entry name" value="ARM-like"/>
</dbReference>
<organism evidence="2 3">
    <name type="scientific">Nocardioides albus</name>
    <dbReference type="NCBI Taxonomy" id="1841"/>
    <lineage>
        <taxon>Bacteria</taxon>
        <taxon>Bacillati</taxon>
        <taxon>Actinomycetota</taxon>
        <taxon>Actinomycetes</taxon>
        <taxon>Propionibacteriales</taxon>
        <taxon>Nocardioidaceae</taxon>
        <taxon>Nocardioides</taxon>
    </lineage>
</organism>
<sequence length="314" mass="34391">MALVELPRSRWKRKRLAKNASTSPATLAALIRDPDSRGDVRAEAVEAMALRAPWVEIAHFSRDFDAKTIARIGALLDGPRAVRVSGSTDPVATALEETGGMLPGDDVLPLLLQLLAHQRHSAIRQRVAGHDATPIASLRLLAEDPSFEVRYAVAANPATPRHILNTLLSGVDNLTGPPDHFQQLDQIRMLDQIAKHTNTSENTLRDLAARGRRVAVASNRNCPSDLLTAMAEESWKSPGFGSNEDADVTHNNDAVLRAVASNPSTPAPLLRQLAQRAHRQHNQYLHECVERNPNVPSGIRPRAWHEQGAPEYLD</sequence>
<evidence type="ECO:0000313" key="2">
    <source>
        <dbReference type="EMBL" id="MBB3092150.1"/>
    </source>
</evidence>
<comment type="caution">
    <text evidence="2">The sequence shown here is derived from an EMBL/GenBank/DDBJ whole genome shotgun (WGS) entry which is preliminary data.</text>
</comment>
<feature type="region of interest" description="Disordered" evidence="1">
    <location>
        <begin position="295"/>
        <end position="314"/>
    </location>
</feature>
<keyword evidence="3" id="KW-1185">Reference proteome</keyword>
<protein>
    <recommendedName>
        <fullName evidence="4">Leucine rich repeat variant</fullName>
    </recommendedName>
</protein>
<proteinExistence type="predicted"/>
<evidence type="ECO:0000313" key="3">
    <source>
        <dbReference type="Proteomes" id="UP000577707"/>
    </source>
</evidence>
<reference evidence="2 3" key="1">
    <citation type="submission" date="2020-08" db="EMBL/GenBank/DDBJ databases">
        <title>Genomic Encyclopedia of Type Strains, Phase III (KMG-III): the genomes of soil and plant-associated and newly described type strains.</title>
        <authorList>
            <person name="Whitman W."/>
        </authorList>
    </citation>
    <scope>NUCLEOTIDE SEQUENCE [LARGE SCALE GENOMIC DNA]</scope>
    <source>
        <strain evidence="2 3">CECT 3302</strain>
    </source>
</reference>
<accession>A0A7W5AA07</accession>
<dbReference type="Proteomes" id="UP000577707">
    <property type="component" value="Unassembled WGS sequence"/>
</dbReference>
<name>A0A7W5AA07_9ACTN</name>
<evidence type="ECO:0000256" key="1">
    <source>
        <dbReference type="SAM" id="MobiDB-lite"/>
    </source>
</evidence>
<dbReference type="EMBL" id="JACHXG010000017">
    <property type="protein sequence ID" value="MBB3092150.1"/>
    <property type="molecule type" value="Genomic_DNA"/>
</dbReference>
<evidence type="ECO:0008006" key="4">
    <source>
        <dbReference type="Google" id="ProtNLM"/>
    </source>
</evidence>
<dbReference type="AlphaFoldDB" id="A0A7W5AA07"/>
<dbReference type="RefSeq" id="WP_183551692.1">
    <property type="nucleotide sequence ID" value="NZ_BMQT01000017.1"/>
</dbReference>
<gene>
    <name evidence="2" type="ORF">FHS12_005127</name>
</gene>